<dbReference type="Gene3D" id="3.40.50.720">
    <property type="entry name" value="NAD(P)-binding Rossmann-like Domain"/>
    <property type="match status" value="1"/>
</dbReference>
<dbReference type="InterPro" id="IPR036291">
    <property type="entry name" value="NAD(P)-bd_dom_sf"/>
</dbReference>
<dbReference type="InterPro" id="IPR058924">
    <property type="entry name" value="AGPR_dimerisation_dom"/>
</dbReference>
<feature type="domain" description="Semialdehyde dehydrogenase NAD-binding" evidence="7">
    <location>
        <begin position="3"/>
        <end position="142"/>
    </location>
</feature>
<gene>
    <name evidence="8" type="primary">lysY</name>
    <name evidence="5" type="synonym">argC</name>
    <name evidence="8" type="ORF">KFAGBJAM_00014</name>
</gene>
<dbReference type="SUPFAM" id="SSF51735">
    <property type="entry name" value="NAD(P)-binding Rossmann-fold domains"/>
    <property type="match status" value="1"/>
</dbReference>
<organism evidence="8">
    <name type="scientific">Candidatus Methanophagaceae archaeon ANME-1 ERB6</name>
    <dbReference type="NCBI Taxonomy" id="2759912"/>
    <lineage>
        <taxon>Archaea</taxon>
        <taxon>Methanobacteriati</taxon>
        <taxon>Methanobacteriota</taxon>
        <taxon>Stenosarchaea group</taxon>
        <taxon>Methanomicrobia</taxon>
        <taxon>Candidatus Methanophagales</taxon>
        <taxon>Candidatus Methanophagaceae</taxon>
    </lineage>
</organism>
<dbReference type="PROSITE" id="PS01224">
    <property type="entry name" value="ARGC"/>
    <property type="match status" value="1"/>
</dbReference>
<comment type="similarity">
    <text evidence="5">Belongs to the NAGSA dehydrogenase family. Type 1 subfamily.</text>
</comment>
<evidence type="ECO:0000313" key="8">
    <source>
        <dbReference type="EMBL" id="QNO54032.1"/>
    </source>
</evidence>
<dbReference type="GO" id="GO:0005737">
    <property type="term" value="C:cytoplasm"/>
    <property type="evidence" value="ECO:0007669"/>
    <property type="project" value="UniProtKB-SubCell"/>
</dbReference>
<reference evidence="8" key="1">
    <citation type="submission" date="2020-06" db="EMBL/GenBank/DDBJ databases">
        <title>Unique genomic features of the anaerobic methanotrophic archaea.</title>
        <authorList>
            <person name="Chadwick G.L."/>
            <person name="Skennerton C.T."/>
            <person name="Laso-Perez R."/>
            <person name="Leu A.O."/>
            <person name="Speth D.R."/>
            <person name="Yu H."/>
            <person name="Morgan-Lang C."/>
            <person name="Hatzenpichler R."/>
            <person name="Goudeau D."/>
            <person name="Malmstrom R."/>
            <person name="Brazelton W.J."/>
            <person name="Woyke T."/>
            <person name="Hallam S.J."/>
            <person name="Tyson G.W."/>
            <person name="Wegener G."/>
            <person name="Boetius A."/>
            <person name="Orphan V."/>
        </authorList>
    </citation>
    <scope>NUCLEOTIDE SEQUENCE</scope>
</reference>
<dbReference type="InterPro" id="IPR000534">
    <property type="entry name" value="Semialdehyde_DH_NAD-bd"/>
</dbReference>
<name>A0A7G9Z198_9EURY</name>
<evidence type="ECO:0000256" key="3">
    <source>
        <dbReference type="ARBA" id="ARBA00022857"/>
    </source>
</evidence>
<evidence type="ECO:0000256" key="2">
    <source>
        <dbReference type="ARBA" id="ARBA00022605"/>
    </source>
</evidence>
<evidence type="ECO:0000256" key="5">
    <source>
        <dbReference type="HAMAP-Rule" id="MF_00150"/>
    </source>
</evidence>
<dbReference type="GO" id="GO:0003942">
    <property type="term" value="F:N-acetyl-gamma-glutamyl-phosphate reductase activity"/>
    <property type="evidence" value="ECO:0007669"/>
    <property type="project" value="UniProtKB-UniRule"/>
</dbReference>
<keyword evidence="2 5" id="KW-0028">Amino-acid biosynthesis</keyword>
<dbReference type="GO" id="GO:0006526">
    <property type="term" value="P:L-arginine biosynthetic process"/>
    <property type="evidence" value="ECO:0007669"/>
    <property type="project" value="UniProtKB-UniRule"/>
</dbReference>
<comment type="catalytic activity">
    <reaction evidence="5">
        <text>N-acetyl-L-glutamate 5-semialdehyde + phosphate + NADP(+) = N-acetyl-L-glutamyl 5-phosphate + NADPH + H(+)</text>
        <dbReference type="Rhea" id="RHEA:21588"/>
        <dbReference type="ChEBI" id="CHEBI:15378"/>
        <dbReference type="ChEBI" id="CHEBI:29123"/>
        <dbReference type="ChEBI" id="CHEBI:43474"/>
        <dbReference type="ChEBI" id="CHEBI:57783"/>
        <dbReference type="ChEBI" id="CHEBI:57936"/>
        <dbReference type="ChEBI" id="CHEBI:58349"/>
        <dbReference type="EC" id="1.2.1.38"/>
    </reaction>
</comment>
<dbReference type="GO" id="GO:0051287">
    <property type="term" value="F:NAD binding"/>
    <property type="evidence" value="ECO:0007669"/>
    <property type="project" value="InterPro"/>
</dbReference>
<evidence type="ECO:0000256" key="1">
    <source>
        <dbReference type="ARBA" id="ARBA00022571"/>
    </source>
</evidence>
<evidence type="ECO:0000256" key="4">
    <source>
        <dbReference type="ARBA" id="ARBA00023002"/>
    </source>
</evidence>
<keyword evidence="1 5" id="KW-0055">Arginine biosynthesis</keyword>
<proteinExistence type="inferred from homology"/>
<dbReference type="HAMAP" id="MF_00150">
    <property type="entry name" value="ArgC_type1"/>
    <property type="match status" value="1"/>
</dbReference>
<feature type="active site" evidence="5 6">
    <location>
        <position position="149"/>
    </location>
</feature>
<dbReference type="EMBL" id="MT631559">
    <property type="protein sequence ID" value="QNO54032.1"/>
    <property type="molecule type" value="Genomic_DNA"/>
</dbReference>
<dbReference type="CDD" id="cd23934">
    <property type="entry name" value="AGPR_1_C"/>
    <property type="match status" value="1"/>
</dbReference>
<accession>A0A7G9Z198</accession>
<comment type="pathway">
    <text evidence="5">Amino-acid biosynthesis; L-arginine biosynthesis; N(2)-acetyl-L-ornithine from L-glutamate: step 3/4.</text>
</comment>
<keyword evidence="4 5" id="KW-0560">Oxidoreductase</keyword>
<comment type="function">
    <text evidence="5">Catalyzes the NADPH-dependent reduction of N-acetyl-5-glutamyl phosphate to yield N-acetyl-L-glutamate 5-semialdehyde.</text>
</comment>
<keyword evidence="3 5" id="KW-0521">NADP</keyword>
<dbReference type="EC" id="1.2.1.38" evidence="5"/>
<comment type="subcellular location">
    <subcellularLocation>
        <location evidence="5">Cytoplasm</location>
    </subcellularLocation>
</comment>
<keyword evidence="5" id="KW-0963">Cytoplasm</keyword>
<dbReference type="InterPro" id="IPR023013">
    <property type="entry name" value="AGPR_AS"/>
</dbReference>
<dbReference type="AlphaFoldDB" id="A0A7G9Z198"/>
<dbReference type="Pfam" id="PF22698">
    <property type="entry name" value="Semialdhyde_dhC_1"/>
    <property type="match status" value="1"/>
</dbReference>
<dbReference type="NCBIfam" id="TIGR01850">
    <property type="entry name" value="argC"/>
    <property type="match status" value="1"/>
</dbReference>
<dbReference type="SMART" id="SM00859">
    <property type="entry name" value="Semialdhyde_dh"/>
    <property type="match status" value="1"/>
</dbReference>
<protein>
    <recommendedName>
        <fullName evidence="5">N-acetyl-gamma-glutamyl-phosphate reductase</fullName>
        <shortName evidence="5">AGPR</shortName>
        <ecNumber evidence="5">1.2.1.38</ecNumber>
    </recommendedName>
    <alternativeName>
        <fullName evidence="5">N-acetyl-glutamate semialdehyde dehydrogenase</fullName>
        <shortName evidence="5">NAGSA dehydrogenase</shortName>
    </alternativeName>
</protein>
<dbReference type="UniPathway" id="UPA00068">
    <property type="reaction ID" value="UER00108"/>
</dbReference>
<dbReference type="InterPro" id="IPR050085">
    <property type="entry name" value="AGPR"/>
</dbReference>
<evidence type="ECO:0000256" key="6">
    <source>
        <dbReference type="PROSITE-ProRule" id="PRU10010"/>
    </source>
</evidence>
<sequence>MIKAGIIGGAGYTGLELVRLLLMHPEVEISVVTSRRYKGKKISDVNPHLEPFIELEYEDVDTKEIADRADIVFLAVPHGSAMDYVPQLRAREARVIDLSADYRLKKEEYERIYKRQHKDKDKEKRKSVYGLTELHPEVADADLIANPGCYPTGAILAVAPLMKGNEGGGRVKQVVFDSKSGISGGGAEPSDKSHFPNLAENIVPYEVTAHRHVAEMRMELSVKVSFTPHVIPSIRGILTTAHVFIEESGAKTQDEIEETYKRFYEGKRFMRLRKGLPSLSSVRGTNFCDIGFKIEEKSDRIVVISAIDNLVKGGSGQAIQNMNLMFGLDEREGLWFPGLVP</sequence>
<dbReference type="Gene3D" id="3.30.360.10">
    <property type="entry name" value="Dihydrodipicolinate Reductase, domain 2"/>
    <property type="match status" value="1"/>
</dbReference>
<dbReference type="InterPro" id="IPR000706">
    <property type="entry name" value="AGPR_type-1"/>
</dbReference>
<evidence type="ECO:0000259" key="7">
    <source>
        <dbReference type="SMART" id="SM00859"/>
    </source>
</evidence>
<dbReference type="SUPFAM" id="SSF55347">
    <property type="entry name" value="Glyceraldehyde-3-phosphate dehydrogenase-like, C-terminal domain"/>
    <property type="match status" value="1"/>
</dbReference>
<dbReference type="PANTHER" id="PTHR32338">
    <property type="entry name" value="N-ACETYL-GAMMA-GLUTAMYL-PHOSPHATE REDUCTASE, CHLOROPLASTIC-RELATED-RELATED"/>
    <property type="match status" value="1"/>
</dbReference>
<dbReference type="Pfam" id="PF01118">
    <property type="entry name" value="Semialdhyde_dh"/>
    <property type="match status" value="1"/>
</dbReference>
<dbReference type="CDD" id="cd17895">
    <property type="entry name" value="AGPR_1_N"/>
    <property type="match status" value="1"/>
</dbReference>
<dbReference type="PANTHER" id="PTHR32338:SF10">
    <property type="entry name" value="N-ACETYL-GAMMA-GLUTAMYL-PHOSPHATE REDUCTASE, CHLOROPLASTIC-RELATED"/>
    <property type="match status" value="1"/>
</dbReference>
<dbReference type="GO" id="GO:0070401">
    <property type="term" value="F:NADP+ binding"/>
    <property type="evidence" value="ECO:0007669"/>
    <property type="project" value="InterPro"/>
</dbReference>